<dbReference type="NCBIfam" id="NF004283">
    <property type="entry name" value="PRK05692.1"/>
    <property type="match status" value="1"/>
</dbReference>
<comment type="caution">
    <text evidence="5">The sequence shown here is derived from an EMBL/GenBank/DDBJ whole genome shotgun (WGS) entry which is preliminary data.</text>
</comment>
<organism evidence="5 6">
    <name type="scientific">Rubellimicrobium rubrum</name>
    <dbReference type="NCBI Taxonomy" id="2585369"/>
    <lineage>
        <taxon>Bacteria</taxon>
        <taxon>Pseudomonadati</taxon>
        <taxon>Pseudomonadota</taxon>
        <taxon>Alphaproteobacteria</taxon>
        <taxon>Rhodobacterales</taxon>
        <taxon>Roseobacteraceae</taxon>
        <taxon>Rubellimicrobium</taxon>
    </lineage>
</organism>
<evidence type="ECO:0000259" key="4">
    <source>
        <dbReference type="PROSITE" id="PS50991"/>
    </source>
</evidence>
<dbReference type="GO" id="GO:0004419">
    <property type="term" value="F:hydroxymethylglutaryl-CoA lyase activity"/>
    <property type="evidence" value="ECO:0007669"/>
    <property type="project" value="TreeGrafter"/>
</dbReference>
<keyword evidence="2" id="KW-0479">Metal-binding</keyword>
<dbReference type="InterPro" id="IPR043594">
    <property type="entry name" value="HMGL"/>
</dbReference>
<dbReference type="AlphaFoldDB" id="A0A5C4N9N2"/>
<dbReference type="EMBL" id="VDFU01000001">
    <property type="protein sequence ID" value="TNC52992.1"/>
    <property type="molecule type" value="Genomic_DNA"/>
</dbReference>
<dbReference type="GO" id="GO:0006552">
    <property type="term" value="P:L-leucine catabolic process"/>
    <property type="evidence" value="ECO:0007669"/>
    <property type="project" value="TreeGrafter"/>
</dbReference>
<dbReference type="CDD" id="cd07938">
    <property type="entry name" value="DRE_TIM_HMGL"/>
    <property type="match status" value="1"/>
</dbReference>
<dbReference type="InterPro" id="IPR000891">
    <property type="entry name" value="PYR_CT"/>
</dbReference>
<dbReference type="FunFam" id="3.20.20.70:FF:000071">
    <property type="entry name" value="Hydroxymethylglutaryl-CoA lyase"/>
    <property type="match status" value="1"/>
</dbReference>
<dbReference type="RefSeq" id="WP_139074916.1">
    <property type="nucleotide sequence ID" value="NZ_VDFU01000001.1"/>
</dbReference>
<dbReference type="SUPFAM" id="SSF51569">
    <property type="entry name" value="Aldolase"/>
    <property type="match status" value="1"/>
</dbReference>
<name>A0A5C4N9N2_9RHOB</name>
<evidence type="ECO:0000256" key="2">
    <source>
        <dbReference type="ARBA" id="ARBA00022723"/>
    </source>
</evidence>
<evidence type="ECO:0000256" key="3">
    <source>
        <dbReference type="ARBA" id="ARBA00023239"/>
    </source>
</evidence>
<keyword evidence="6" id="KW-1185">Reference proteome</keyword>
<proteinExistence type="inferred from homology"/>
<evidence type="ECO:0000256" key="1">
    <source>
        <dbReference type="ARBA" id="ARBA00009405"/>
    </source>
</evidence>
<gene>
    <name evidence="5" type="ORF">FHG66_01515</name>
</gene>
<dbReference type="PANTHER" id="PTHR42738:SF7">
    <property type="entry name" value="HYDROXYMETHYLGLUTARYL-COA LYASE"/>
    <property type="match status" value="1"/>
</dbReference>
<accession>A0A5C4N9N2</accession>
<reference evidence="5 6" key="1">
    <citation type="submission" date="2019-06" db="EMBL/GenBank/DDBJ databases">
        <title>YIM 131921 draft genome.</title>
        <authorList>
            <person name="Jiang L."/>
        </authorList>
    </citation>
    <scope>NUCLEOTIDE SEQUENCE [LARGE SCALE GENOMIC DNA]</scope>
    <source>
        <strain evidence="5 6">YIM 131921</strain>
    </source>
</reference>
<sequence>MTDVEIVEVGPRDGLQNEPRLIPTPHKTALVDALAVAGFRRIEAASFVSPRRVPQMEDGAAVLAAIRRPERTGFVALVPNLRGYEAAHAARVDEIAVFTAASEGFAKANLNCTIAESLDRLAPVVRAAHGDGLPVRGYVSVVTDCPFDGPTAPSAVGRVAAALRDMGCDEISLGETLGRGTPERVEAMLRAVLEELSPDRLAGHFHDTGGRALDNVEVALQHGLRIFDASIAGLGGCPFAPGAAGNVATEALHDRLVALGYHTGLDPVALARAATFARSLREP</sequence>
<dbReference type="Gene3D" id="3.20.20.70">
    <property type="entry name" value="Aldolase class I"/>
    <property type="match status" value="1"/>
</dbReference>
<dbReference type="GO" id="GO:0046872">
    <property type="term" value="F:metal ion binding"/>
    <property type="evidence" value="ECO:0007669"/>
    <property type="project" value="UniProtKB-KW"/>
</dbReference>
<dbReference type="OrthoDB" id="9784013at2"/>
<dbReference type="PROSITE" id="PS50991">
    <property type="entry name" value="PYR_CT"/>
    <property type="match status" value="1"/>
</dbReference>
<feature type="domain" description="Pyruvate carboxyltransferase" evidence="4">
    <location>
        <begin position="4"/>
        <end position="271"/>
    </location>
</feature>
<dbReference type="PANTHER" id="PTHR42738">
    <property type="entry name" value="HYDROXYMETHYLGLUTARYL-COA LYASE"/>
    <property type="match status" value="1"/>
</dbReference>
<evidence type="ECO:0000313" key="6">
    <source>
        <dbReference type="Proteomes" id="UP000305887"/>
    </source>
</evidence>
<dbReference type="Proteomes" id="UP000305887">
    <property type="component" value="Unassembled WGS sequence"/>
</dbReference>
<dbReference type="GO" id="GO:0046951">
    <property type="term" value="P:ketone body biosynthetic process"/>
    <property type="evidence" value="ECO:0007669"/>
    <property type="project" value="TreeGrafter"/>
</dbReference>
<keyword evidence="3 5" id="KW-0456">Lyase</keyword>
<comment type="similarity">
    <text evidence="1">Belongs to the HMG-CoA lyase family.</text>
</comment>
<evidence type="ECO:0000313" key="5">
    <source>
        <dbReference type="EMBL" id="TNC52992.1"/>
    </source>
</evidence>
<dbReference type="Pfam" id="PF00682">
    <property type="entry name" value="HMGL-like"/>
    <property type="match status" value="1"/>
</dbReference>
<dbReference type="InterPro" id="IPR013785">
    <property type="entry name" value="Aldolase_TIM"/>
</dbReference>
<protein>
    <submittedName>
        <fullName evidence="5">Hydroxymethylglutaryl-CoA lyase</fullName>
    </submittedName>
</protein>